<evidence type="ECO:0000313" key="2">
    <source>
        <dbReference type="EMBL" id="CAG6725911.1"/>
    </source>
</evidence>
<protein>
    <recommendedName>
        <fullName evidence="3">Secreted protein</fullName>
    </recommendedName>
</protein>
<sequence length="120" mass="13882">MPCLCILSLFPVSVSCVYVLSPIIRQRRRLISFILIISDSDPIETIRSILTLILRECLSGVLSTREVTKHEYITSHTTYNAYKELPTRLRRDFYSIIVTCRIDNTEFTTIFTQFTGQSDL</sequence>
<organism evidence="2">
    <name type="scientific">Cacopsylla melanoneura</name>
    <dbReference type="NCBI Taxonomy" id="428564"/>
    <lineage>
        <taxon>Eukaryota</taxon>
        <taxon>Metazoa</taxon>
        <taxon>Ecdysozoa</taxon>
        <taxon>Arthropoda</taxon>
        <taxon>Hexapoda</taxon>
        <taxon>Insecta</taxon>
        <taxon>Pterygota</taxon>
        <taxon>Neoptera</taxon>
        <taxon>Paraneoptera</taxon>
        <taxon>Hemiptera</taxon>
        <taxon>Sternorrhyncha</taxon>
        <taxon>Psylloidea</taxon>
        <taxon>Psyllidae</taxon>
        <taxon>Psyllinae</taxon>
        <taxon>Cacopsylla</taxon>
    </lineage>
</organism>
<dbReference type="AlphaFoldDB" id="A0A8D8YC71"/>
<keyword evidence="1" id="KW-0732">Signal</keyword>
<dbReference type="EMBL" id="HBUF01370469">
    <property type="protein sequence ID" value="CAG6725911.1"/>
    <property type="molecule type" value="Transcribed_RNA"/>
</dbReference>
<evidence type="ECO:0008006" key="3">
    <source>
        <dbReference type="Google" id="ProtNLM"/>
    </source>
</evidence>
<feature type="chain" id="PRO_5034832345" description="Secreted protein" evidence="1">
    <location>
        <begin position="17"/>
        <end position="120"/>
    </location>
</feature>
<proteinExistence type="predicted"/>
<feature type="signal peptide" evidence="1">
    <location>
        <begin position="1"/>
        <end position="16"/>
    </location>
</feature>
<evidence type="ECO:0000256" key="1">
    <source>
        <dbReference type="SAM" id="SignalP"/>
    </source>
</evidence>
<accession>A0A8D8YC71</accession>
<name>A0A8D8YC71_9HEMI</name>
<reference evidence="2" key="1">
    <citation type="submission" date="2021-05" db="EMBL/GenBank/DDBJ databases">
        <authorList>
            <person name="Alioto T."/>
            <person name="Alioto T."/>
            <person name="Gomez Garrido J."/>
        </authorList>
    </citation>
    <scope>NUCLEOTIDE SEQUENCE</scope>
</reference>